<keyword evidence="4 6" id="KW-0472">Membrane</keyword>
<reference evidence="8 9" key="1">
    <citation type="submission" date="2020-08" db="EMBL/GenBank/DDBJ databases">
        <title>Sequencing the genomes of 1000 actinobacteria strains.</title>
        <authorList>
            <person name="Klenk H.-P."/>
        </authorList>
    </citation>
    <scope>NUCLEOTIDE SEQUENCE [LARGE SCALE GENOMIC DNA]</scope>
    <source>
        <strain evidence="8 9">DSM 45362</strain>
    </source>
</reference>
<keyword evidence="2 6" id="KW-0812">Transmembrane</keyword>
<dbReference type="GO" id="GO:0016020">
    <property type="term" value="C:membrane"/>
    <property type="evidence" value="ECO:0007669"/>
    <property type="project" value="UniProtKB-SubCell"/>
</dbReference>
<keyword evidence="8" id="KW-0645">Protease</keyword>
<evidence type="ECO:0000313" key="9">
    <source>
        <dbReference type="Proteomes" id="UP000587527"/>
    </source>
</evidence>
<dbReference type="SUPFAM" id="SSF144091">
    <property type="entry name" value="Rhomboid-like"/>
    <property type="match status" value="1"/>
</dbReference>
<comment type="caution">
    <text evidence="8">The sequence shown here is derived from an EMBL/GenBank/DDBJ whole genome shotgun (WGS) entry which is preliminary data.</text>
</comment>
<evidence type="ECO:0000259" key="7">
    <source>
        <dbReference type="Pfam" id="PF01694"/>
    </source>
</evidence>
<evidence type="ECO:0000256" key="3">
    <source>
        <dbReference type="ARBA" id="ARBA00022989"/>
    </source>
</evidence>
<dbReference type="InterPro" id="IPR035952">
    <property type="entry name" value="Rhomboid-like_sf"/>
</dbReference>
<sequence length="242" mass="24981">MRPFPRITAIVFVLTAVPSLLQIAYPALETNLRRDPALIADGQLWRLATSSLVQDSGVPGTISNLLFLLVLGCLAERVVGPGRWVLFFLSGVALGQVGGLLFDTVGAGSSIGLCGLVGGMAVAAWRGRDPLPAAIGALYAFLLVGAAVDAVWSYAAAVAASGLIIALRHRVPRWAYPLVVGGVGIGLAVTADLHGPALLGGLVAGGLADAKAGAWSFSDTERSDTERQHPGAPEEVRADLDR</sequence>
<evidence type="ECO:0000256" key="2">
    <source>
        <dbReference type="ARBA" id="ARBA00022692"/>
    </source>
</evidence>
<dbReference type="InterPro" id="IPR022764">
    <property type="entry name" value="Peptidase_S54_rhomboid_dom"/>
</dbReference>
<feature type="transmembrane region" description="Helical" evidence="6">
    <location>
        <begin position="137"/>
        <end position="168"/>
    </location>
</feature>
<evidence type="ECO:0000256" key="6">
    <source>
        <dbReference type="SAM" id="Phobius"/>
    </source>
</evidence>
<feature type="transmembrane region" description="Helical" evidence="6">
    <location>
        <begin position="84"/>
        <end position="102"/>
    </location>
</feature>
<feature type="transmembrane region" description="Helical" evidence="6">
    <location>
        <begin position="174"/>
        <end position="193"/>
    </location>
</feature>
<gene>
    <name evidence="8" type="ORF">F4553_007766</name>
</gene>
<keyword evidence="8" id="KW-0378">Hydrolase</keyword>
<dbReference type="AlphaFoldDB" id="A0A841C5I2"/>
<feature type="transmembrane region" description="Helical" evidence="6">
    <location>
        <begin position="7"/>
        <end position="28"/>
    </location>
</feature>
<protein>
    <submittedName>
        <fullName evidence="8">Membrane associated rhomboid family serine protease</fullName>
    </submittedName>
</protein>
<feature type="compositionally biased region" description="Basic and acidic residues" evidence="5">
    <location>
        <begin position="219"/>
        <end position="242"/>
    </location>
</feature>
<dbReference type="EMBL" id="JACHMN010000003">
    <property type="protein sequence ID" value="MBB5874332.1"/>
    <property type="molecule type" value="Genomic_DNA"/>
</dbReference>
<feature type="region of interest" description="Disordered" evidence="5">
    <location>
        <begin position="218"/>
        <end position="242"/>
    </location>
</feature>
<proteinExistence type="predicted"/>
<name>A0A841C5I2_9ACTN</name>
<keyword evidence="9" id="KW-1185">Reference proteome</keyword>
<comment type="subcellular location">
    <subcellularLocation>
        <location evidence="1">Membrane</location>
        <topology evidence="1">Multi-pass membrane protein</topology>
    </subcellularLocation>
</comment>
<evidence type="ECO:0000256" key="4">
    <source>
        <dbReference type="ARBA" id="ARBA00023136"/>
    </source>
</evidence>
<feature type="transmembrane region" description="Helical" evidence="6">
    <location>
        <begin position="57"/>
        <end position="75"/>
    </location>
</feature>
<dbReference type="GO" id="GO:0006508">
    <property type="term" value="P:proteolysis"/>
    <property type="evidence" value="ECO:0007669"/>
    <property type="project" value="UniProtKB-KW"/>
</dbReference>
<keyword evidence="3 6" id="KW-1133">Transmembrane helix</keyword>
<dbReference type="GO" id="GO:0004252">
    <property type="term" value="F:serine-type endopeptidase activity"/>
    <property type="evidence" value="ECO:0007669"/>
    <property type="project" value="InterPro"/>
</dbReference>
<dbReference type="RefSeq" id="WP_184846378.1">
    <property type="nucleotide sequence ID" value="NZ_JACHMN010000003.1"/>
</dbReference>
<feature type="domain" description="Peptidase S54 rhomboid" evidence="7">
    <location>
        <begin position="42"/>
        <end position="154"/>
    </location>
</feature>
<dbReference type="Pfam" id="PF01694">
    <property type="entry name" value="Rhomboid"/>
    <property type="match status" value="1"/>
</dbReference>
<organism evidence="8 9">
    <name type="scientific">Allocatelliglobosispora scoriae</name>
    <dbReference type="NCBI Taxonomy" id="643052"/>
    <lineage>
        <taxon>Bacteria</taxon>
        <taxon>Bacillati</taxon>
        <taxon>Actinomycetota</taxon>
        <taxon>Actinomycetes</taxon>
        <taxon>Micromonosporales</taxon>
        <taxon>Micromonosporaceae</taxon>
        <taxon>Allocatelliglobosispora</taxon>
    </lineage>
</organism>
<evidence type="ECO:0000313" key="8">
    <source>
        <dbReference type="EMBL" id="MBB5874332.1"/>
    </source>
</evidence>
<dbReference type="Gene3D" id="1.20.1540.10">
    <property type="entry name" value="Rhomboid-like"/>
    <property type="match status" value="1"/>
</dbReference>
<accession>A0A841C5I2</accession>
<evidence type="ECO:0000256" key="5">
    <source>
        <dbReference type="SAM" id="MobiDB-lite"/>
    </source>
</evidence>
<dbReference type="Proteomes" id="UP000587527">
    <property type="component" value="Unassembled WGS sequence"/>
</dbReference>
<evidence type="ECO:0000256" key="1">
    <source>
        <dbReference type="ARBA" id="ARBA00004141"/>
    </source>
</evidence>